<feature type="non-terminal residue" evidence="2">
    <location>
        <position position="582"/>
    </location>
</feature>
<feature type="compositionally biased region" description="Pro residues" evidence="1">
    <location>
        <begin position="290"/>
        <end position="299"/>
    </location>
</feature>
<dbReference type="Proteomes" id="UP001177023">
    <property type="component" value="Unassembled WGS sequence"/>
</dbReference>
<feature type="compositionally biased region" description="Polar residues" evidence="1">
    <location>
        <begin position="238"/>
        <end position="270"/>
    </location>
</feature>
<proteinExistence type="predicted"/>
<gene>
    <name evidence="2" type="ORF">MSPICULIGERA_LOCUS22537</name>
</gene>
<organism evidence="2 3">
    <name type="scientific">Mesorhabditis spiculigera</name>
    <dbReference type="NCBI Taxonomy" id="96644"/>
    <lineage>
        <taxon>Eukaryota</taxon>
        <taxon>Metazoa</taxon>
        <taxon>Ecdysozoa</taxon>
        <taxon>Nematoda</taxon>
        <taxon>Chromadorea</taxon>
        <taxon>Rhabditida</taxon>
        <taxon>Rhabditina</taxon>
        <taxon>Rhabditomorpha</taxon>
        <taxon>Rhabditoidea</taxon>
        <taxon>Rhabditidae</taxon>
        <taxon>Mesorhabditinae</taxon>
        <taxon>Mesorhabditis</taxon>
    </lineage>
</organism>
<evidence type="ECO:0000313" key="3">
    <source>
        <dbReference type="Proteomes" id="UP001177023"/>
    </source>
</evidence>
<evidence type="ECO:0000313" key="2">
    <source>
        <dbReference type="EMBL" id="CAJ0584484.1"/>
    </source>
</evidence>
<comment type="caution">
    <text evidence="2">The sequence shown here is derived from an EMBL/GenBank/DDBJ whole genome shotgun (WGS) entry which is preliminary data.</text>
</comment>
<dbReference type="EMBL" id="CATQJA010002696">
    <property type="protein sequence ID" value="CAJ0584484.1"/>
    <property type="molecule type" value="Genomic_DNA"/>
</dbReference>
<keyword evidence="3" id="KW-1185">Reference proteome</keyword>
<feature type="region of interest" description="Disordered" evidence="1">
    <location>
        <begin position="231"/>
        <end position="331"/>
    </location>
</feature>
<feature type="compositionally biased region" description="Low complexity" evidence="1">
    <location>
        <begin position="317"/>
        <end position="331"/>
    </location>
</feature>
<dbReference type="AlphaFoldDB" id="A0AA36DDV5"/>
<evidence type="ECO:0000256" key="1">
    <source>
        <dbReference type="SAM" id="MobiDB-lite"/>
    </source>
</evidence>
<reference evidence="2" key="1">
    <citation type="submission" date="2023-06" db="EMBL/GenBank/DDBJ databases">
        <authorList>
            <person name="Delattre M."/>
        </authorList>
    </citation>
    <scope>NUCLEOTIDE SEQUENCE</scope>
    <source>
        <strain evidence="2">AF72</strain>
    </source>
</reference>
<protein>
    <submittedName>
        <fullName evidence="2">Uncharacterized protein</fullName>
    </submittedName>
</protein>
<sequence length="582" mass="64772">MSVNDDDGWGDIREAVALECELETVSTFAVLRIGSETKKLSEDAFSKFSHKIHDYLDPEIPHRRKLAIHFCDDRLEAKEFLAKYPNQEETLFLLVDDTGSDEDSGDFKAALKLRNALYFTGWAALNSSEALVKGHCEGFLAAMASEGKVDTSANEVCGCIAEFLNKISLEHKCGLDDLAPKLYAEILRIMDEEALVGLDPNANRAGKPCNFAASVTLASRQSEEPRFQASDRFGGMQTGFTTQSPSNQDGRTNNGQEFSRYSRRGTNPDYSNFLPRGSYQSKRGDYRRPQPSPRQPWIPRPVATPGHVNSSAEESESCPTSASSSSTRTRSFTFKAGPKMLDMLEAVHKTNWSAAQLRAAFQKNVALADNLLSMKNPSRSVEIMQRINALITEGLASTDEDDVKCWAVILVYHSKILRTLMTVGKTSVDLKRTVKHPRLYKAIRIALEQPNGFTPHEFVRVLSEEILDQFESAIQAHDLSQFLIDAFIKLHRIGVVIAVVYLTHKLAKCAAGKGECHDMESQELMPLLNLVRTVLKSGEEDIAQATGDFFDGWQQGVCNHLSELAGYKLVHFCFQPDLVMAF</sequence>
<accession>A0AA36DDV5</accession>
<name>A0AA36DDV5_9BILA</name>